<sequence>MGGIVSLAEPGSVQPEQSMLSRPRATRPRRPDDVAPVYKKATIKGSERPPRESHRRNDAAPVTTYIPSGVSSRRKPVEPIVAGRKVEHLTLKERPPHITSQMKTKLAIARAEQAVLATKEAARAMPIPKKSSRRRLSPPSDGSVTSTTSPVNSENWPLPKASPKDSVMRLSSDTQKSQQQHKQMTITEPNQEEDDASVMIPATNKAWDAIIEELNSDSDADSFTTASDPEGAEHGDIQIGLVTNEQPSQNDNEALRPPPLRTTRYKTVAESTIDPLPGPPMAVKKLGAPDTASRCASLVTLNHSHSAGRLFQATGDDRKVRFGEPKVFIHITGEPARIPKVPSKDEYKALVARGMREFQEYADKQNQHLPALPKKSSPAKSPPPKKSQATEKSEPPPKAPMPSKPESKATPHRRLKSEPLLKWSAPPPKVPIPPKPESKVAPHRQLNLEPLLESSASPPKSAEQKDISLKQSVKGAFGALRKRTSKALSFDGTPGPKRRSLAVLMQPQSVRQSVEDISAQVATGRGRPRRRDSRREGRAKLQKSQRMSSGASNSPRTSRFFKRSSGSARNSALRLSIHNRMPSLPQVAELEGEGPYYELAAFDADGNVPRDRSLSPIRVWNNGGATWLAANRMMNETSSTLALAPAVAVNTVIRRRDWAAEYRTAIAV</sequence>
<evidence type="ECO:0000313" key="2">
    <source>
        <dbReference type="EMBL" id="UJO22136.1"/>
    </source>
</evidence>
<evidence type="ECO:0000313" key="3">
    <source>
        <dbReference type="Proteomes" id="UP000756132"/>
    </source>
</evidence>
<feature type="compositionally biased region" description="Polar residues" evidence="1">
    <location>
        <begin position="142"/>
        <end position="155"/>
    </location>
</feature>
<reference evidence="2" key="1">
    <citation type="submission" date="2021-12" db="EMBL/GenBank/DDBJ databases">
        <authorList>
            <person name="Zaccaron A."/>
            <person name="Stergiopoulos I."/>
        </authorList>
    </citation>
    <scope>NUCLEOTIDE SEQUENCE</scope>
    <source>
        <strain evidence="2">Race5_Kim</strain>
    </source>
</reference>
<feature type="compositionally biased region" description="Polar residues" evidence="1">
    <location>
        <begin position="169"/>
        <end position="189"/>
    </location>
</feature>
<feature type="compositionally biased region" description="Low complexity" evidence="1">
    <location>
        <begin position="369"/>
        <end position="379"/>
    </location>
</feature>
<name>A0A9Q8UTR0_PASFU</name>
<feature type="compositionally biased region" description="Pro residues" evidence="1">
    <location>
        <begin position="425"/>
        <end position="435"/>
    </location>
</feature>
<feature type="region of interest" description="Disordered" evidence="1">
    <location>
        <begin position="119"/>
        <end position="198"/>
    </location>
</feature>
<dbReference type="KEGG" id="ffu:CLAFUR5_09786"/>
<feature type="compositionally biased region" description="Polar residues" evidence="1">
    <location>
        <begin position="542"/>
        <end position="557"/>
    </location>
</feature>
<reference evidence="2" key="2">
    <citation type="journal article" date="2022" name="Microb. Genom.">
        <title>A chromosome-scale genome assembly of the tomato pathogen Cladosporium fulvum reveals a compartmentalized genome architecture and the presence of a dispensable chromosome.</title>
        <authorList>
            <person name="Zaccaron A.Z."/>
            <person name="Chen L.H."/>
            <person name="Samaras A."/>
            <person name="Stergiopoulos I."/>
        </authorList>
    </citation>
    <scope>NUCLEOTIDE SEQUENCE</scope>
    <source>
        <strain evidence="2">Race5_Kim</strain>
    </source>
</reference>
<dbReference type="GeneID" id="71989664"/>
<organism evidence="2 3">
    <name type="scientific">Passalora fulva</name>
    <name type="common">Tomato leaf mold</name>
    <name type="synonym">Cladosporium fulvum</name>
    <dbReference type="NCBI Taxonomy" id="5499"/>
    <lineage>
        <taxon>Eukaryota</taxon>
        <taxon>Fungi</taxon>
        <taxon>Dikarya</taxon>
        <taxon>Ascomycota</taxon>
        <taxon>Pezizomycotina</taxon>
        <taxon>Dothideomycetes</taxon>
        <taxon>Dothideomycetidae</taxon>
        <taxon>Mycosphaerellales</taxon>
        <taxon>Mycosphaerellaceae</taxon>
        <taxon>Fulvia</taxon>
    </lineage>
</organism>
<feature type="region of interest" description="Disordered" evidence="1">
    <location>
        <begin position="358"/>
        <end position="471"/>
    </location>
</feature>
<feature type="compositionally biased region" description="Polar residues" evidence="1">
    <location>
        <begin position="241"/>
        <end position="252"/>
    </location>
</feature>
<evidence type="ECO:0000256" key="1">
    <source>
        <dbReference type="SAM" id="MobiDB-lite"/>
    </source>
</evidence>
<feature type="compositionally biased region" description="Basic and acidic residues" evidence="1">
    <location>
        <begin position="45"/>
        <end position="58"/>
    </location>
</feature>
<gene>
    <name evidence="2" type="ORF">CLAFUR5_09786</name>
</gene>
<feature type="region of interest" description="Disordered" evidence="1">
    <location>
        <begin position="215"/>
        <end position="261"/>
    </location>
</feature>
<dbReference type="Proteomes" id="UP000756132">
    <property type="component" value="Chromosome 9"/>
</dbReference>
<protein>
    <submittedName>
        <fullName evidence="2">Uncharacterized protein</fullName>
    </submittedName>
</protein>
<keyword evidence="3" id="KW-1185">Reference proteome</keyword>
<dbReference type="EMBL" id="CP090171">
    <property type="protein sequence ID" value="UJO22136.1"/>
    <property type="molecule type" value="Genomic_DNA"/>
</dbReference>
<feature type="region of interest" description="Disordered" evidence="1">
    <location>
        <begin position="505"/>
        <end position="567"/>
    </location>
</feature>
<dbReference type="RefSeq" id="XP_047766502.1">
    <property type="nucleotide sequence ID" value="XM_047908934.1"/>
</dbReference>
<feature type="region of interest" description="Disordered" evidence="1">
    <location>
        <begin position="1"/>
        <end position="81"/>
    </location>
</feature>
<proteinExistence type="predicted"/>
<dbReference type="AlphaFoldDB" id="A0A9Q8UTR0"/>
<accession>A0A9Q8UTR0</accession>